<dbReference type="EMBL" id="JBHRTN010000029">
    <property type="protein sequence ID" value="MFC3127592.1"/>
    <property type="molecule type" value="Genomic_DNA"/>
</dbReference>
<keyword evidence="4 10" id="KW-0067">ATP-binding</keyword>
<dbReference type="PROSITE" id="PS00211">
    <property type="entry name" value="ABC_TRANSPORTER_1"/>
    <property type="match status" value="1"/>
</dbReference>
<proteinExistence type="predicted"/>
<dbReference type="InterPro" id="IPR011527">
    <property type="entry name" value="ABC1_TM_dom"/>
</dbReference>
<evidence type="ECO:0000256" key="4">
    <source>
        <dbReference type="ARBA" id="ARBA00022840"/>
    </source>
</evidence>
<comment type="caution">
    <text evidence="10">The sequence shown here is derived from an EMBL/GenBank/DDBJ whole genome shotgun (WGS) entry which is preliminary data.</text>
</comment>
<dbReference type="InterPro" id="IPR027417">
    <property type="entry name" value="P-loop_NTPase"/>
</dbReference>
<name>A0ABV7G4F8_9PROT</name>
<dbReference type="RefSeq" id="WP_379599709.1">
    <property type="nucleotide sequence ID" value="NZ_JBHRTN010000029.1"/>
</dbReference>
<evidence type="ECO:0000313" key="10">
    <source>
        <dbReference type="EMBL" id="MFC3127592.1"/>
    </source>
</evidence>
<feature type="transmembrane region" description="Helical" evidence="7">
    <location>
        <begin position="247"/>
        <end position="273"/>
    </location>
</feature>
<dbReference type="Pfam" id="PF00664">
    <property type="entry name" value="ABC_membrane"/>
    <property type="match status" value="1"/>
</dbReference>
<feature type="transmembrane region" description="Helical" evidence="7">
    <location>
        <begin position="135"/>
        <end position="159"/>
    </location>
</feature>
<dbReference type="Gene3D" id="1.20.1560.10">
    <property type="entry name" value="ABC transporter type 1, transmembrane domain"/>
    <property type="match status" value="1"/>
</dbReference>
<evidence type="ECO:0000259" key="9">
    <source>
        <dbReference type="PROSITE" id="PS50929"/>
    </source>
</evidence>
<sequence length="594" mass="63530">MQMLQVYARVLGLLRPEWRRCAVMLPCGLAIAGIGFLEPVLFGWVVDLLFRASGLTSGQLWAEAASLLGLWAMVGLTGIAAGMAVALMADRMAHRARMREMGHFFSHALTLPAAFHGRVHSGALMRILTTGTESLFQLWLGFFRDHFTGFISLLVLLPMTMALNWRLSLALVALVLLFGGLTALVIGRTQDLQQGAEACHTRLAATAQDAFANIAVVQAFTRLAAERHSFAALQGEALSRQYPVLNWWALLSILTRSASTLAILAIVVFGTWLHLNGQASVGDIVSFMGFAALLIGRLEQMVWFVSKLFAQAPVLAEFFAVLDAGSAVPEATGAMTLAPGAGEVMFEDVSFAYPNGAAILSAVSFTARPGQVVALVGATGAGKSTAMSLLQRGWDPTAGRILIDGQDLRSLRLDSLRGAIGVVFQDSLLFNRSIRENLLVGRPDATEAEIEQACRLAEAHDFILRQPQGYDTLIGERGGTLSGGQKQRLAIARALLKNPPILILDEATSALDAATELKVTRALKALMAGRTTFVIAHRLSTIRDADEILVFEGGRIAERGAFEALASAGGVFAGLVESQMAPTMTTVVPLPRAA</sequence>
<feature type="domain" description="ABC transporter" evidence="8">
    <location>
        <begin position="344"/>
        <end position="578"/>
    </location>
</feature>
<keyword evidence="11" id="KW-1185">Reference proteome</keyword>
<dbReference type="InterPro" id="IPR003439">
    <property type="entry name" value="ABC_transporter-like_ATP-bd"/>
</dbReference>
<accession>A0ABV7G4F8</accession>
<protein>
    <submittedName>
        <fullName evidence="10">Glucan ABC transporter ATP-binding protein/ permease</fullName>
    </submittedName>
</protein>
<dbReference type="PROSITE" id="PS50893">
    <property type="entry name" value="ABC_TRANSPORTER_2"/>
    <property type="match status" value="1"/>
</dbReference>
<dbReference type="PANTHER" id="PTHR43394">
    <property type="entry name" value="ATP-DEPENDENT PERMEASE MDL1, MITOCHONDRIAL"/>
    <property type="match status" value="1"/>
</dbReference>
<evidence type="ECO:0000256" key="7">
    <source>
        <dbReference type="SAM" id="Phobius"/>
    </source>
</evidence>
<dbReference type="Proteomes" id="UP001595593">
    <property type="component" value="Unassembled WGS sequence"/>
</dbReference>
<dbReference type="PANTHER" id="PTHR43394:SF7">
    <property type="entry name" value="ABC TRANSPORTER B FAMILY MEMBER 28"/>
    <property type="match status" value="1"/>
</dbReference>
<organism evidence="10 11">
    <name type="scientific">Teichococcus globiformis</name>
    <dbReference type="NCBI Taxonomy" id="2307229"/>
    <lineage>
        <taxon>Bacteria</taxon>
        <taxon>Pseudomonadati</taxon>
        <taxon>Pseudomonadota</taxon>
        <taxon>Alphaproteobacteria</taxon>
        <taxon>Acetobacterales</taxon>
        <taxon>Roseomonadaceae</taxon>
        <taxon>Roseomonas</taxon>
    </lineage>
</organism>
<dbReference type="Gene3D" id="3.40.50.300">
    <property type="entry name" value="P-loop containing nucleotide triphosphate hydrolases"/>
    <property type="match status" value="1"/>
</dbReference>
<evidence type="ECO:0000256" key="2">
    <source>
        <dbReference type="ARBA" id="ARBA00022692"/>
    </source>
</evidence>
<dbReference type="SUPFAM" id="SSF90123">
    <property type="entry name" value="ABC transporter transmembrane region"/>
    <property type="match status" value="1"/>
</dbReference>
<dbReference type="GO" id="GO:0005524">
    <property type="term" value="F:ATP binding"/>
    <property type="evidence" value="ECO:0007669"/>
    <property type="project" value="UniProtKB-KW"/>
</dbReference>
<dbReference type="Pfam" id="PF00005">
    <property type="entry name" value="ABC_tran"/>
    <property type="match status" value="1"/>
</dbReference>
<dbReference type="InterPro" id="IPR003593">
    <property type="entry name" value="AAA+_ATPase"/>
</dbReference>
<keyword evidence="5 7" id="KW-1133">Transmembrane helix</keyword>
<evidence type="ECO:0000256" key="3">
    <source>
        <dbReference type="ARBA" id="ARBA00022741"/>
    </source>
</evidence>
<comment type="subcellular location">
    <subcellularLocation>
        <location evidence="1">Cell membrane</location>
        <topology evidence="1">Multi-pass membrane protein</topology>
    </subcellularLocation>
</comment>
<dbReference type="SMART" id="SM00382">
    <property type="entry name" value="AAA"/>
    <property type="match status" value="1"/>
</dbReference>
<keyword evidence="3" id="KW-0547">Nucleotide-binding</keyword>
<feature type="transmembrane region" description="Helical" evidence="7">
    <location>
        <begin position="165"/>
        <end position="186"/>
    </location>
</feature>
<dbReference type="InterPro" id="IPR017871">
    <property type="entry name" value="ABC_transporter-like_CS"/>
</dbReference>
<evidence type="ECO:0000259" key="8">
    <source>
        <dbReference type="PROSITE" id="PS50893"/>
    </source>
</evidence>
<evidence type="ECO:0000256" key="6">
    <source>
        <dbReference type="ARBA" id="ARBA00023136"/>
    </source>
</evidence>
<feature type="transmembrane region" description="Helical" evidence="7">
    <location>
        <begin position="279"/>
        <end position="298"/>
    </location>
</feature>
<dbReference type="InterPro" id="IPR039421">
    <property type="entry name" value="Type_1_exporter"/>
</dbReference>
<feature type="domain" description="ABC transmembrane type-1" evidence="9">
    <location>
        <begin position="22"/>
        <end position="310"/>
    </location>
</feature>
<evidence type="ECO:0000313" key="11">
    <source>
        <dbReference type="Proteomes" id="UP001595593"/>
    </source>
</evidence>
<dbReference type="InterPro" id="IPR036640">
    <property type="entry name" value="ABC1_TM_sf"/>
</dbReference>
<dbReference type="SUPFAM" id="SSF52540">
    <property type="entry name" value="P-loop containing nucleoside triphosphate hydrolases"/>
    <property type="match status" value="1"/>
</dbReference>
<feature type="transmembrane region" description="Helical" evidence="7">
    <location>
        <begin position="21"/>
        <end position="45"/>
    </location>
</feature>
<evidence type="ECO:0000256" key="5">
    <source>
        <dbReference type="ARBA" id="ARBA00022989"/>
    </source>
</evidence>
<evidence type="ECO:0000256" key="1">
    <source>
        <dbReference type="ARBA" id="ARBA00004651"/>
    </source>
</evidence>
<feature type="transmembrane region" description="Helical" evidence="7">
    <location>
        <begin position="65"/>
        <end position="89"/>
    </location>
</feature>
<reference evidence="11" key="1">
    <citation type="journal article" date="2019" name="Int. J. Syst. Evol. Microbiol.">
        <title>The Global Catalogue of Microorganisms (GCM) 10K type strain sequencing project: providing services to taxonomists for standard genome sequencing and annotation.</title>
        <authorList>
            <consortium name="The Broad Institute Genomics Platform"/>
            <consortium name="The Broad Institute Genome Sequencing Center for Infectious Disease"/>
            <person name="Wu L."/>
            <person name="Ma J."/>
        </authorList>
    </citation>
    <scope>NUCLEOTIDE SEQUENCE [LARGE SCALE GENOMIC DNA]</scope>
    <source>
        <strain evidence="11">KCTC 52094</strain>
    </source>
</reference>
<dbReference type="NCBIfam" id="NF010178">
    <property type="entry name" value="PRK13657.1"/>
    <property type="match status" value="1"/>
</dbReference>
<keyword evidence="2 7" id="KW-0812">Transmembrane</keyword>
<dbReference type="PROSITE" id="PS50929">
    <property type="entry name" value="ABC_TM1F"/>
    <property type="match status" value="1"/>
</dbReference>
<keyword evidence="6 7" id="KW-0472">Membrane</keyword>
<gene>
    <name evidence="10" type="ORF">ACFOD4_21215</name>
</gene>